<dbReference type="CDD" id="cd00093">
    <property type="entry name" value="HTH_XRE"/>
    <property type="match status" value="1"/>
</dbReference>
<evidence type="ECO:0000259" key="1">
    <source>
        <dbReference type="PROSITE" id="PS50943"/>
    </source>
</evidence>
<organism evidence="2 3">
    <name type="scientific">Pseudocitrobacter vendiensis</name>
    <dbReference type="NCBI Taxonomy" id="2488306"/>
    <lineage>
        <taxon>Bacteria</taxon>
        <taxon>Pseudomonadati</taxon>
        <taxon>Pseudomonadota</taxon>
        <taxon>Gammaproteobacteria</taxon>
        <taxon>Enterobacterales</taxon>
        <taxon>Enterobacteriaceae</taxon>
        <taxon>Pseudocitrobacter</taxon>
    </lineage>
</organism>
<accession>A0ABN8TI87</accession>
<comment type="caution">
    <text evidence="2">The sequence shown here is derived from an EMBL/GenBank/DDBJ whole genome shotgun (WGS) entry which is preliminary data.</text>
</comment>
<keyword evidence="3" id="KW-1185">Reference proteome</keyword>
<dbReference type="EMBL" id="CALSBS010000059">
    <property type="protein sequence ID" value="CAH6668540.1"/>
    <property type="molecule type" value="Genomic_DNA"/>
</dbReference>
<proteinExistence type="predicted"/>
<dbReference type="InterPro" id="IPR001387">
    <property type="entry name" value="Cro/C1-type_HTH"/>
</dbReference>
<protein>
    <submittedName>
        <fullName evidence="2">HTH-type transcriptional regulator/antitoxin HigA</fullName>
    </submittedName>
</protein>
<evidence type="ECO:0000313" key="2">
    <source>
        <dbReference type="EMBL" id="CAH6668540.1"/>
    </source>
</evidence>
<dbReference type="Pfam" id="PF01381">
    <property type="entry name" value="HTH_3"/>
    <property type="match status" value="1"/>
</dbReference>
<dbReference type="SMART" id="SM00530">
    <property type="entry name" value="HTH_XRE"/>
    <property type="match status" value="1"/>
</dbReference>
<dbReference type="InterPro" id="IPR010982">
    <property type="entry name" value="Lambda_DNA-bd_dom_sf"/>
</dbReference>
<dbReference type="Gene3D" id="1.10.260.40">
    <property type="entry name" value="lambda repressor-like DNA-binding domains"/>
    <property type="match status" value="1"/>
</dbReference>
<reference evidence="2" key="1">
    <citation type="submission" date="2022-05" db="EMBL/GenBank/DDBJ databases">
        <authorList>
            <person name="Blom J."/>
        </authorList>
    </citation>
    <scope>NUCLEOTIDE SEQUENCE</scope>
    <source>
        <strain evidence="2">Type strain: CPO20170097</strain>
    </source>
</reference>
<gene>
    <name evidence="2" type="ORF">FBBNIHIM_25950</name>
</gene>
<dbReference type="PANTHER" id="PTHR40455">
    <property type="entry name" value="ANTITOXIN HIGA"/>
    <property type="match status" value="1"/>
</dbReference>
<evidence type="ECO:0000313" key="3">
    <source>
        <dbReference type="Proteomes" id="UP001152651"/>
    </source>
</evidence>
<dbReference type="PROSITE" id="PS50943">
    <property type="entry name" value="HTH_CROC1"/>
    <property type="match status" value="1"/>
</dbReference>
<dbReference type="SUPFAM" id="SSF47413">
    <property type="entry name" value="lambda repressor-like DNA-binding domains"/>
    <property type="match status" value="1"/>
</dbReference>
<dbReference type="Proteomes" id="UP001152651">
    <property type="component" value="Unassembled WGS sequence"/>
</dbReference>
<dbReference type="RefSeq" id="WP_149463927.1">
    <property type="nucleotide sequence ID" value="NZ_CALSBS010000059.1"/>
</dbReference>
<sequence length="138" mass="15224">MMVISEVLKAGEKLTQAAPFLAGIQNDEQYREALMLIEHLLLNDPDNPLVDLVCAKITAWETSAPEFAEFNARLEATPAGIAVIRTLMDQYELTLSDLPEIGSKSMVSRVLNGQRKLTLEHAKKLAARFGISPALFID</sequence>
<dbReference type="InterPro" id="IPR039060">
    <property type="entry name" value="Antitox_HigA"/>
</dbReference>
<name>A0ABN8TI87_9ENTR</name>
<dbReference type="PANTHER" id="PTHR40455:SF1">
    <property type="entry name" value="ANTITOXIN HIGA"/>
    <property type="match status" value="1"/>
</dbReference>
<feature type="domain" description="HTH cro/C1-type" evidence="1">
    <location>
        <begin position="84"/>
        <end position="136"/>
    </location>
</feature>